<evidence type="ECO:0000313" key="1">
    <source>
        <dbReference type="EMBL" id="KAI8431637.1"/>
    </source>
</evidence>
<dbReference type="Proteomes" id="UP001064048">
    <property type="component" value="Chromosome 30"/>
</dbReference>
<accession>A0ACC0K5F9</accession>
<dbReference type="EMBL" id="CM046130">
    <property type="protein sequence ID" value="KAI8431637.1"/>
    <property type="molecule type" value="Genomic_DNA"/>
</dbReference>
<reference evidence="1 2" key="1">
    <citation type="journal article" date="2022" name="Genome Biol. Evol.">
        <title>The Spruce Budworm Genome: Reconstructing the Evolutionary History of Antifreeze Proteins.</title>
        <authorList>
            <person name="Beliveau C."/>
            <person name="Gagne P."/>
            <person name="Picq S."/>
            <person name="Vernygora O."/>
            <person name="Keeling C.I."/>
            <person name="Pinkney K."/>
            <person name="Doucet D."/>
            <person name="Wen F."/>
            <person name="Johnston J.S."/>
            <person name="Maaroufi H."/>
            <person name="Boyle B."/>
            <person name="Laroche J."/>
            <person name="Dewar K."/>
            <person name="Juretic N."/>
            <person name="Blackburn G."/>
            <person name="Nisole A."/>
            <person name="Brunet B."/>
            <person name="Brandao M."/>
            <person name="Lumley L."/>
            <person name="Duan J."/>
            <person name="Quan G."/>
            <person name="Lucarotti C.J."/>
            <person name="Roe A.D."/>
            <person name="Sperling F.A.H."/>
            <person name="Levesque R.C."/>
            <person name="Cusson M."/>
        </authorList>
    </citation>
    <scope>NUCLEOTIDE SEQUENCE [LARGE SCALE GENOMIC DNA]</scope>
    <source>
        <strain evidence="1">Glfc:IPQL:Cfum</strain>
    </source>
</reference>
<keyword evidence="2" id="KW-1185">Reference proteome</keyword>
<proteinExistence type="predicted"/>
<sequence length="947" mass="106308">MDKMFHVNYSDGLSGLSSGLKPELRACRACLATDTKLYPLSPGLAEAYEYLLGTQHICSFCSALLLKFAAFRERCARARRLMDAAILELQYQPITTDFVRSIDRMSHNLLLEFTLGLDAKVIYLTHQDDDDDDDVNIKENDEQYDDDKAVIDMDDTDGLADVLNDFEEIRNSLNDEVHINFNDNEFNDINEENDSRNRTFNDHVEGLFSGKEMSNLHDLIEKNGFNSKSICNNDIADIINTEFRGKTVIKKSSEESSKMTAVNKEINNTAIVNKNLNVNLPDDINFTDVSINTNDLNENENSNLVDAFNNFILDHDYLDEKFLIETGEADPVKKHIVSKKTDEESLLREIIPKMTKKEKKLVIKEIENNDQVKTTKTKTKLRGALKNIRKHKNKLAKDDTLDEDDSSSLPLTVKDTNDTKELTGDFVKFGDDFNFRIFVLTREEQLEELEKKREGVLYRGAPYKCAMCAKGFRSPATYNNHMKIHDPHSVTRIFNIKTMSHGQVRVGLAHEEFHTIIIEYRRVSLRRVSAPVQRGAAPPASRRRAPPQAVLHALRVRRAHQVVTEPRRVPAACVTLTPVPRGAAPPASRRRAPPQAVLHALRATSLEEQITVGGEKSSSGDHEPEDEALAGLPPGGLTTSEKAMSHYAWHAGRRFPCEHCGETFGALSTALSHVRLRHPSACAACSACGESFVGPRGLRLHMRRAHAAEPKSQELAAWYCFSCRLQFNNQQAFDRHKTVSGCSPHSRACAECGESCASDEALLAHRRLAHAHAHAPVHCPMCDASFASVASRETHYERVHLNVRGRKQDSAVRVKSAARPNLEKRKVMCEICGNKYHSAAALSYHQRSHSGERPYACARCPKTFALAHSLQAHVRTHTGERPHRCSKCARAFRNANNLARHNNTVHLGHKQCWRCGVCRQWLASAGGLRRHAAAQHHALPWPPNQLA</sequence>
<evidence type="ECO:0000313" key="2">
    <source>
        <dbReference type="Proteomes" id="UP001064048"/>
    </source>
</evidence>
<organism evidence="1 2">
    <name type="scientific">Choristoneura fumiferana</name>
    <name type="common">Spruce budworm moth</name>
    <name type="synonym">Archips fumiferana</name>
    <dbReference type="NCBI Taxonomy" id="7141"/>
    <lineage>
        <taxon>Eukaryota</taxon>
        <taxon>Metazoa</taxon>
        <taxon>Ecdysozoa</taxon>
        <taxon>Arthropoda</taxon>
        <taxon>Hexapoda</taxon>
        <taxon>Insecta</taxon>
        <taxon>Pterygota</taxon>
        <taxon>Neoptera</taxon>
        <taxon>Endopterygota</taxon>
        <taxon>Lepidoptera</taxon>
        <taxon>Glossata</taxon>
        <taxon>Ditrysia</taxon>
        <taxon>Tortricoidea</taxon>
        <taxon>Tortricidae</taxon>
        <taxon>Tortricinae</taxon>
        <taxon>Choristoneura</taxon>
    </lineage>
</organism>
<name>A0ACC0K5F9_CHOFU</name>
<protein>
    <submittedName>
        <fullName evidence="1">Uncharacterized protein</fullName>
    </submittedName>
</protein>
<comment type="caution">
    <text evidence="1">The sequence shown here is derived from an EMBL/GenBank/DDBJ whole genome shotgun (WGS) entry which is preliminary data.</text>
</comment>
<gene>
    <name evidence="1" type="ORF">MSG28_016116</name>
</gene>